<dbReference type="Proteomes" id="UP001525968">
    <property type="component" value="Unassembled WGS sequence"/>
</dbReference>
<keyword evidence="1" id="KW-0732">Signal</keyword>
<evidence type="ECO:0000256" key="1">
    <source>
        <dbReference type="SAM" id="SignalP"/>
    </source>
</evidence>
<comment type="caution">
    <text evidence="2">The sequence shown here is derived from an EMBL/GenBank/DDBJ whole genome shotgun (WGS) entry which is preliminary data.</text>
</comment>
<reference evidence="2 3" key="1">
    <citation type="submission" date="2022-09" db="EMBL/GenBank/DDBJ databases">
        <title>Draft genome of isolate Be4.</title>
        <authorList>
            <person name="Sanchez-Castro I."/>
            <person name="Martinez-Rodriguez P."/>
            <person name="Descostes M."/>
            <person name="Merroun M."/>
        </authorList>
    </citation>
    <scope>NUCLEOTIDE SEQUENCE [LARGE SCALE GENOMIC DNA]</scope>
    <source>
        <strain evidence="2 3">Be4</strain>
    </source>
</reference>
<sequence>MKSGRALSWRTALVLCGLAVLAGCAQPPAAVPVPPVVAGAQSAAMPLLQLAPAALGRTLALQQQLSVRGPDGTERHLQALLEADASEVRIALTSMGQVLARMRWDGVQLDVQRSRHWPQQVEPERILSDLQLVLWPAEVIAQALPPSWQLLAQPDGSRRLLQGETARVEVRVVTPDLTEIDYLQEGWLLRILTAPLSPTGPKAP</sequence>
<dbReference type="InterPro" id="IPR021675">
    <property type="entry name" value="DUF3261"/>
</dbReference>
<evidence type="ECO:0000313" key="2">
    <source>
        <dbReference type="EMBL" id="MCT9812944.1"/>
    </source>
</evidence>
<evidence type="ECO:0000313" key="3">
    <source>
        <dbReference type="Proteomes" id="UP001525968"/>
    </source>
</evidence>
<protein>
    <submittedName>
        <fullName evidence="2">DUF3261 domain-containing protein</fullName>
    </submittedName>
</protein>
<accession>A0ABT2PSY4</accession>
<feature type="signal peptide" evidence="1">
    <location>
        <begin position="1"/>
        <end position="25"/>
    </location>
</feature>
<dbReference type="EMBL" id="JAODYH010000014">
    <property type="protein sequence ID" value="MCT9812944.1"/>
    <property type="molecule type" value="Genomic_DNA"/>
</dbReference>
<name>A0ABT2PSY4_9BURK</name>
<dbReference type="Pfam" id="PF11659">
    <property type="entry name" value="DUF3261"/>
    <property type="match status" value="1"/>
</dbReference>
<organism evidence="2 3">
    <name type="scientific">Acidovorax bellezanensis</name>
    <dbReference type="NCBI Taxonomy" id="2976702"/>
    <lineage>
        <taxon>Bacteria</taxon>
        <taxon>Pseudomonadati</taxon>
        <taxon>Pseudomonadota</taxon>
        <taxon>Betaproteobacteria</taxon>
        <taxon>Burkholderiales</taxon>
        <taxon>Comamonadaceae</taxon>
        <taxon>Acidovorax</taxon>
    </lineage>
</organism>
<keyword evidence="3" id="KW-1185">Reference proteome</keyword>
<dbReference type="RefSeq" id="WP_261502191.1">
    <property type="nucleotide sequence ID" value="NZ_JAODYH010000014.1"/>
</dbReference>
<dbReference type="PROSITE" id="PS51257">
    <property type="entry name" value="PROKAR_LIPOPROTEIN"/>
    <property type="match status" value="1"/>
</dbReference>
<feature type="chain" id="PRO_5045327274" evidence="1">
    <location>
        <begin position="26"/>
        <end position="204"/>
    </location>
</feature>
<proteinExistence type="predicted"/>
<gene>
    <name evidence="2" type="ORF">N0K08_20130</name>
</gene>